<keyword evidence="3 6" id="KW-0378">Hydrolase</keyword>
<dbReference type="PANTHER" id="PTHR22726:SF1">
    <property type="entry name" value="METALLOENDOPEPTIDASE OMA1, MITOCHONDRIAL"/>
    <property type="match status" value="1"/>
</dbReference>
<evidence type="ECO:0000256" key="6">
    <source>
        <dbReference type="RuleBase" id="RU003983"/>
    </source>
</evidence>
<protein>
    <recommendedName>
        <fullName evidence="8">Peptidase M48 domain-containing protein</fullName>
    </recommendedName>
</protein>
<gene>
    <name evidence="9" type="ORF">GCM10022278_05190</name>
</gene>
<evidence type="ECO:0000256" key="3">
    <source>
        <dbReference type="ARBA" id="ARBA00022801"/>
    </source>
</evidence>
<keyword evidence="1 6" id="KW-0645">Protease</keyword>
<sequence>MKLLSTICLLATVSLSLSNPAIAFDLGGLAGDILNKATSSTAPGDDSSGVSDLSRGLEVLSILTTDVAEDEEVAIGREIAGRLLGAAPLVADAKLQRYVNRVGKWVALQSERPGLEWTFGVIDSDSVNAFASPGGYIFVTRGLYALLNNESELAGVLGHEIGHVVRRHHLELLNQSKLVDTGSKILSDKVRNRTQVVDNLIGNGAEILARGLDKDAEYEADLIGIVLASRAGYEAYGLPVVLQEIGHSSAASNEGGLMYKTHPLPADRLSRLNEFAPRFPESGQLASTGLYPLKKR</sequence>
<evidence type="ECO:0000259" key="8">
    <source>
        <dbReference type="Pfam" id="PF01435"/>
    </source>
</evidence>
<keyword evidence="4 6" id="KW-0862">Zinc</keyword>
<feature type="domain" description="Peptidase M48" evidence="8">
    <location>
        <begin position="95"/>
        <end position="274"/>
    </location>
</feature>
<reference evidence="10" key="1">
    <citation type="journal article" date="2019" name="Int. J. Syst. Evol. Microbiol.">
        <title>The Global Catalogue of Microorganisms (GCM) 10K type strain sequencing project: providing services to taxonomists for standard genome sequencing and annotation.</title>
        <authorList>
            <consortium name="The Broad Institute Genomics Platform"/>
            <consortium name="The Broad Institute Genome Sequencing Center for Infectious Disease"/>
            <person name="Wu L."/>
            <person name="Ma J."/>
        </authorList>
    </citation>
    <scope>NUCLEOTIDE SEQUENCE [LARGE SCALE GENOMIC DNA]</scope>
    <source>
        <strain evidence="10">JCM 17555</strain>
    </source>
</reference>
<feature type="signal peptide" evidence="7">
    <location>
        <begin position="1"/>
        <end position="23"/>
    </location>
</feature>
<keyword evidence="7" id="KW-0732">Signal</keyword>
<dbReference type="EMBL" id="BAABBO010000001">
    <property type="protein sequence ID" value="GAA3948947.1"/>
    <property type="molecule type" value="Genomic_DNA"/>
</dbReference>
<keyword evidence="2" id="KW-0479">Metal-binding</keyword>
<evidence type="ECO:0000256" key="7">
    <source>
        <dbReference type="SAM" id="SignalP"/>
    </source>
</evidence>
<keyword evidence="10" id="KW-1185">Reference proteome</keyword>
<dbReference type="PANTHER" id="PTHR22726">
    <property type="entry name" value="METALLOENDOPEPTIDASE OMA1"/>
    <property type="match status" value="1"/>
</dbReference>
<dbReference type="Gene3D" id="3.30.2010.10">
    <property type="entry name" value="Metalloproteases ('zincins'), catalytic domain"/>
    <property type="match status" value="1"/>
</dbReference>
<name>A0ABP7NK87_9GAMM</name>
<dbReference type="RefSeq" id="WP_344802976.1">
    <property type="nucleotide sequence ID" value="NZ_BAABBO010000001.1"/>
</dbReference>
<organism evidence="9 10">
    <name type="scientific">Allohahella marinimesophila</name>
    <dbReference type="NCBI Taxonomy" id="1054972"/>
    <lineage>
        <taxon>Bacteria</taxon>
        <taxon>Pseudomonadati</taxon>
        <taxon>Pseudomonadota</taxon>
        <taxon>Gammaproteobacteria</taxon>
        <taxon>Oceanospirillales</taxon>
        <taxon>Hahellaceae</taxon>
        <taxon>Allohahella</taxon>
    </lineage>
</organism>
<dbReference type="InterPro" id="IPR051156">
    <property type="entry name" value="Mito/Outer_Membr_Metalloprot"/>
</dbReference>
<dbReference type="Proteomes" id="UP001501337">
    <property type="component" value="Unassembled WGS sequence"/>
</dbReference>
<accession>A0ABP7NK87</accession>
<feature type="chain" id="PRO_5046767523" description="Peptidase M48 domain-containing protein" evidence="7">
    <location>
        <begin position="24"/>
        <end position="296"/>
    </location>
</feature>
<dbReference type="InterPro" id="IPR001915">
    <property type="entry name" value="Peptidase_M48"/>
</dbReference>
<comment type="similarity">
    <text evidence="6">Belongs to the peptidase M48 family.</text>
</comment>
<evidence type="ECO:0000256" key="2">
    <source>
        <dbReference type="ARBA" id="ARBA00022723"/>
    </source>
</evidence>
<evidence type="ECO:0000256" key="5">
    <source>
        <dbReference type="ARBA" id="ARBA00023049"/>
    </source>
</evidence>
<comment type="caution">
    <text evidence="9">The sequence shown here is derived from an EMBL/GenBank/DDBJ whole genome shotgun (WGS) entry which is preliminary data.</text>
</comment>
<evidence type="ECO:0000256" key="1">
    <source>
        <dbReference type="ARBA" id="ARBA00022670"/>
    </source>
</evidence>
<evidence type="ECO:0000313" key="10">
    <source>
        <dbReference type="Proteomes" id="UP001501337"/>
    </source>
</evidence>
<keyword evidence="5 6" id="KW-0482">Metalloprotease</keyword>
<dbReference type="Pfam" id="PF01435">
    <property type="entry name" value="Peptidase_M48"/>
    <property type="match status" value="1"/>
</dbReference>
<comment type="cofactor">
    <cofactor evidence="6">
        <name>Zn(2+)</name>
        <dbReference type="ChEBI" id="CHEBI:29105"/>
    </cofactor>
    <text evidence="6">Binds 1 zinc ion per subunit.</text>
</comment>
<evidence type="ECO:0000256" key="4">
    <source>
        <dbReference type="ARBA" id="ARBA00022833"/>
    </source>
</evidence>
<evidence type="ECO:0000313" key="9">
    <source>
        <dbReference type="EMBL" id="GAA3948947.1"/>
    </source>
</evidence>
<proteinExistence type="inferred from homology"/>